<dbReference type="RefSeq" id="WP_311372018.1">
    <property type="nucleotide sequence ID" value="NZ_JAMZMH010000001.1"/>
</dbReference>
<dbReference type="PROSITE" id="PS50893">
    <property type="entry name" value="ABC_TRANSPORTER_2"/>
    <property type="match status" value="1"/>
</dbReference>
<dbReference type="PANTHER" id="PTHR42734">
    <property type="entry name" value="METAL TRANSPORT SYSTEM ATP-BINDING PROTEIN TM_0124-RELATED"/>
    <property type="match status" value="1"/>
</dbReference>
<comment type="caution">
    <text evidence="5">The sequence shown here is derived from an EMBL/GenBank/DDBJ whole genome shotgun (WGS) entry which is preliminary data.</text>
</comment>
<dbReference type="EMBL" id="JAMZMH010000001">
    <property type="protein sequence ID" value="MDT0247737.1"/>
    <property type="molecule type" value="Genomic_DNA"/>
</dbReference>
<keyword evidence="3 5" id="KW-0067">ATP-binding</keyword>
<gene>
    <name evidence="5" type="ORF">RMW62_01370</name>
</gene>
<evidence type="ECO:0000256" key="1">
    <source>
        <dbReference type="ARBA" id="ARBA00022448"/>
    </source>
</evidence>
<dbReference type="SMART" id="SM00382">
    <property type="entry name" value="AAA"/>
    <property type="match status" value="1"/>
</dbReference>
<dbReference type="Pfam" id="PF00005">
    <property type="entry name" value="ABC_tran"/>
    <property type="match status" value="1"/>
</dbReference>
<dbReference type="InterPro" id="IPR003439">
    <property type="entry name" value="ABC_transporter-like_ATP-bd"/>
</dbReference>
<evidence type="ECO:0000313" key="5">
    <source>
        <dbReference type="EMBL" id="MDT0247737.1"/>
    </source>
</evidence>
<name>A0AAE4FZ65_9ACTO</name>
<dbReference type="AlphaFoldDB" id="A0AAE4FZ65"/>
<dbReference type="InterPro" id="IPR050153">
    <property type="entry name" value="Metal_Ion_Import_ABC"/>
</dbReference>
<dbReference type="SUPFAM" id="SSF52540">
    <property type="entry name" value="P-loop containing nucleoside triphosphate hydrolases"/>
    <property type="match status" value="1"/>
</dbReference>
<dbReference type="PANTHER" id="PTHR42734:SF19">
    <property type="entry name" value="IRON COMPOUNDS ABC TRANSPORTER, ATP-BINDING PROTEIN"/>
    <property type="match status" value="1"/>
</dbReference>
<evidence type="ECO:0000259" key="4">
    <source>
        <dbReference type="PROSITE" id="PS50893"/>
    </source>
</evidence>
<accession>A0AAE4FZ65</accession>
<dbReference type="Proteomes" id="UP001180729">
    <property type="component" value="Unassembled WGS sequence"/>
</dbReference>
<feature type="domain" description="ABC transporter" evidence="4">
    <location>
        <begin position="22"/>
        <end position="257"/>
    </location>
</feature>
<dbReference type="FunFam" id="3.40.50.300:FF:000134">
    <property type="entry name" value="Iron-enterobactin ABC transporter ATP-binding protein"/>
    <property type="match status" value="1"/>
</dbReference>
<dbReference type="InterPro" id="IPR027417">
    <property type="entry name" value="P-loop_NTPase"/>
</dbReference>
<keyword evidence="1" id="KW-0813">Transport</keyword>
<organism evidence="5 6">
    <name type="scientific">Actinomyces oris</name>
    <dbReference type="NCBI Taxonomy" id="544580"/>
    <lineage>
        <taxon>Bacteria</taxon>
        <taxon>Bacillati</taxon>
        <taxon>Actinomycetota</taxon>
        <taxon>Actinomycetes</taxon>
        <taxon>Actinomycetales</taxon>
        <taxon>Actinomycetaceae</taxon>
        <taxon>Actinomyces</taxon>
    </lineage>
</organism>
<dbReference type="Gene3D" id="3.40.50.300">
    <property type="entry name" value="P-loop containing nucleotide triphosphate hydrolases"/>
    <property type="match status" value="1"/>
</dbReference>
<dbReference type="GO" id="GO:0005524">
    <property type="term" value="F:ATP binding"/>
    <property type="evidence" value="ECO:0007669"/>
    <property type="project" value="UniProtKB-KW"/>
</dbReference>
<evidence type="ECO:0000256" key="2">
    <source>
        <dbReference type="ARBA" id="ARBA00022741"/>
    </source>
</evidence>
<keyword evidence="2" id="KW-0547">Nucleotide-binding</keyword>
<evidence type="ECO:0000313" key="6">
    <source>
        <dbReference type="Proteomes" id="UP001180729"/>
    </source>
</evidence>
<dbReference type="GO" id="GO:0016887">
    <property type="term" value="F:ATP hydrolysis activity"/>
    <property type="evidence" value="ECO:0007669"/>
    <property type="project" value="InterPro"/>
</dbReference>
<reference evidence="5" key="1">
    <citation type="submission" date="2022-06" db="EMBL/GenBank/DDBJ databases">
        <title>Draft Genome Sequences of Three Actinomyces oris Strains, Isolated from Healthy Human Feces.</title>
        <authorList>
            <person name="Ye Y."/>
            <person name="Liu C."/>
            <person name="Zhao J."/>
            <person name="Xu J."/>
            <person name="Huang H."/>
            <person name="Wang B."/>
            <person name="Wei J."/>
            <person name="Jing X."/>
        </authorList>
    </citation>
    <scope>NUCLEOTIDE SEQUENCE</scope>
    <source>
        <strain evidence="5">CNGBCC1803368</strain>
    </source>
</reference>
<proteinExistence type="predicted"/>
<evidence type="ECO:0000256" key="3">
    <source>
        <dbReference type="ARBA" id="ARBA00022840"/>
    </source>
</evidence>
<sequence>MSRPEDRARDTGDPALSEHPTITASNLSCGYRRHAILSGVDLEVSTGEVLCLLGPNGVGKTTLFRTLLGLLSPVAGRVEIGGRERSSLSRRQMARYIAYVPQLHEPPFAFSVFDVALTGCVSRLGLLDSPSREDRARTEEVLTRLGIAHLSARPFTELSGGEQQMTLIARALVQDGRILVMDEPAAALDLRNQATILRCIRDLADENHGVIMTSHSPDHAFLVATRAVLITRDREILSGPVNEVLTEENLQAAYGTRVQVLETTSPDGEIVRTCIPTLELT</sequence>
<dbReference type="InterPro" id="IPR003593">
    <property type="entry name" value="AAA+_ATPase"/>
</dbReference>
<protein>
    <submittedName>
        <fullName evidence="5">ABC transporter ATP-binding protein</fullName>
    </submittedName>
</protein>